<dbReference type="OrthoDB" id="9793489at2"/>
<dbReference type="RefSeq" id="WP_068842810.1">
    <property type="nucleotide sequence ID" value="NZ_FRBT01000005.1"/>
</dbReference>
<dbReference type="SUPFAM" id="SSF56601">
    <property type="entry name" value="beta-lactamase/transpeptidase-like"/>
    <property type="match status" value="1"/>
</dbReference>
<feature type="signal peptide" evidence="1">
    <location>
        <begin position="1"/>
        <end position="24"/>
    </location>
</feature>
<sequence length="348" mass="39100">MTPILRICSLLTILFLLSNGNSYAQKGDHYSLQIDSLIKVSDPKFNGVILISKNGKTLYSRAEGFANFDSKKPLTLNSQFELMSNSKQIAAVLILLEVEKGKINLQDPIKKYIPELTQTWADSVTVHQLLNHTHGIVDLQKPLTFKPGTNFKYGNLSFNLLGKIVEFTTQKSYSEVANTLFRKLKMKNTWAYAPDKTSNLVSGHFNVNGIFKVKKESQITPESLGADGIISTANDLAIWNNNLHKGKILKPETYQLMIKSTVLSQHNFFGKEKDGYGYGIRTIEKESVKYLGHTGLGDGFSSVNLYFPKSDVSLIILENQMPENADLFYASEFKIKNILLKSYVLNQK</sequence>
<keyword evidence="4" id="KW-1185">Reference proteome</keyword>
<dbReference type="Proteomes" id="UP000184028">
    <property type="component" value="Unassembled WGS sequence"/>
</dbReference>
<gene>
    <name evidence="3" type="ORF">SAMN05444484_105199</name>
</gene>
<dbReference type="InterPro" id="IPR050491">
    <property type="entry name" value="AmpC-like"/>
</dbReference>
<evidence type="ECO:0000256" key="1">
    <source>
        <dbReference type="SAM" id="SignalP"/>
    </source>
</evidence>
<dbReference type="InterPro" id="IPR012338">
    <property type="entry name" value="Beta-lactam/transpept-like"/>
</dbReference>
<dbReference type="PANTHER" id="PTHR46825:SF9">
    <property type="entry name" value="BETA-LACTAMASE-RELATED DOMAIN-CONTAINING PROTEIN"/>
    <property type="match status" value="1"/>
</dbReference>
<evidence type="ECO:0000313" key="3">
    <source>
        <dbReference type="EMBL" id="SHM33872.1"/>
    </source>
</evidence>
<dbReference type="PANTHER" id="PTHR46825">
    <property type="entry name" value="D-ALANYL-D-ALANINE-CARBOXYPEPTIDASE/ENDOPEPTIDASE AMPH"/>
    <property type="match status" value="1"/>
</dbReference>
<accession>A0A1M7HZB9</accession>
<dbReference type="STRING" id="946677.SAMN05444484_105199"/>
<feature type="chain" id="PRO_5009926718" evidence="1">
    <location>
        <begin position="25"/>
        <end position="348"/>
    </location>
</feature>
<feature type="domain" description="Beta-lactamase-related" evidence="2">
    <location>
        <begin position="48"/>
        <end position="330"/>
    </location>
</feature>
<evidence type="ECO:0000313" key="4">
    <source>
        <dbReference type="Proteomes" id="UP000184028"/>
    </source>
</evidence>
<dbReference type="EMBL" id="FRBT01000005">
    <property type="protein sequence ID" value="SHM33872.1"/>
    <property type="molecule type" value="Genomic_DNA"/>
</dbReference>
<dbReference type="Gene3D" id="3.40.710.10">
    <property type="entry name" value="DD-peptidase/beta-lactamase superfamily"/>
    <property type="match status" value="1"/>
</dbReference>
<evidence type="ECO:0000259" key="2">
    <source>
        <dbReference type="Pfam" id="PF00144"/>
    </source>
</evidence>
<organism evidence="3 4">
    <name type="scientific">Flavobacterium chilense</name>
    <dbReference type="NCBI Taxonomy" id="946677"/>
    <lineage>
        <taxon>Bacteria</taxon>
        <taxon>Pseudomonadati</taxon>
        <taxon>Bacteroidota</taxon>
        <taxon>Flavobacteriia</taxon>
        <taxon>Flavobacteriales</taxon>
        <taxon>Flavobacteriaceae</taxon>
        <taxon>Flavobacterium</taxon>
    </lineage>
</organism>
<name>A0A1M7HZB9_9FLAO</name>
<reference evidence="4" key="1">
    <citation type="submission" date="2016-11" db="EMBL/GenBank/DDBJ databases">
        <authorList>
            <person name="Varghese N."/>
            <person name="Submissions S."/>
        </authorList>
    </citation>
    <scope>NUCLEOTIDE SEQUENCE [LARGE SCALE GENOMIC DNA]</scope>
    <source>
        <strain evidence="4">DSM 24724</strain>
    </source>
</reference>
<dbReference type="Pfam" id="PF00144">
    <property type="entry name" value="Beta-lactamase"/>
    <property type="match status" value="1"/>
</dbReference>
<protein>
    <submittedName>
        <fullName evidence="3">CubicO group peptidase, beta-lactamase class C family</fullName>
    </submittedName>
</protein>
<proteinExistence type="predicted"/>
<dbReference type="AlphaFoldDB" id="A0A1M7HZB9"/>
<keyword evidence="1" id="KW-0732">Signal</keyword>
<dbReference type="InterPro" id="IPR001466">
    <property type="entry name" value="Beta-lactam-related"/>
</dbReference>